<evidence type="ECO:0000313" key="10">
    <source>
        <dbReference type="Proteomes" id="UP000320333"/>
    </source>
</evidence>
<keyword evidence="10" id="KW-1185">Reference proteome</keyword>
<feature type="region of interest" description="Disordered" evidence="7">
    <location>
        <begin position="217"/>
        <end position="247"/>
    </location>
</feature>
<dbReference type="OrthoDB" id="49058at2759"/>
<evidence type="ECO:0000313" key="9">
    <source>
        <dbReference type="EMBL" id="TPX73268.1"/>
    </source>
</evidence>
<dbReference type="CDD" id="cd10142">
    <property type="entry name" value="HD_SAS6_N"/>
    <property type="match status" value="1"/>
</dbReference>
<accession>A0A507FDB4</accession>
<evidence type="ECO:0000256" key="2">
    <source>
        <dbReference type="ARBA" id="ARBA00022490"/>
    </source>
</evidence>
<evidence type="ECO:0000256" key="5">
    <source>
        <dbReference type="ARBA" id="ARBA00023306"/>
    </source>
</evidence>
<evidence type="ECO:0000256" key="3">
    <source>
        <dbReference type="ARBA" id="ARBA00023054"/>
    </source>
</evidence>
<keyword evidence="4" id="KW-0206">Cytoskeleton</keyword>
<organism evidence="9 10">
    <name type="scientific">Chytriomyces confervae</name>
    <dbReference type="NCBI Taxonomy" id="246404"/>
    <lineage>
        <taxon>Eukaryota</taxon>
        <taxon>Fungi</taxon>
        <taxon>Fungi incertae sedis</taxon>
        <taxon>Chytridiomycota</taxon>
        <taxon>Chytridiomycota incertae sedis</taxon>
        <taxon>Chytridiomycetes</taxon>
        <taxon>Chytridiales</taxon>
        <taxon>Chytriomycetaceae</taxon>
        <taxon>Chytriomyces</taxon>
    </lineage>
</organism>
<evidence type="ECO:0000256" key="6">
    <source>
        <dbReference type="SAM" id="Coils"/>
    </source>
</evidence>
<reference evidence="9 10" key="1">
    <citation type="journal article" date="2019" name="Sci. Rep.">
        <title>Comparative genomics of chytrid fungi reveal insights into the obligate biotrophic and pathogenic lifestyle of Synchytrium endobioticum.</title>
        <authorList>
            <person name="van de Vossenberg B.T.L.H."/>
            <person name="Warris S."/>
            <person name="Nguyen H.D.T."/>
            <person name="van Gent-Pelzer M.P.E."/>
            <person name="Joly D.L."/>
            <person name="van de Geest H.C."/>
            <person name="Bonants P.J.M."/>
            <person name="Smith D.S."/>
            <person name="Levesque C.A."/>
            <person name="van der Lee T.A.J."/>
        </authorList>
    </citation>
    <scope>NUCLEOTIDE SEQUENCE [LARGE SCALE GENOMIC DNA]</scope>
    <source>
        <strain evidence="9 10">CBS 675.73</strain>
    </source>
</reference>
<proteinExistence type="predicted"/>
<evidence type="ECO:0000256" key="1">
    <source>
        <dbReference type="ARBA" id="ARBA00004300"/>
    </source>
</evidence>
<name>A0A507FDB4_9FUNG</name>
<evidence type="ECO:0000259" key="8">
    <source>
        <dbReference type="Pfam" id="PF16531"/>
    </source>
</evidence>
<gene>
    <name evidence="9" type="ORF">CcCBS67573_g05451</name>
</gene>
<dbReference type="EMBL" id="QEAP01000197">
    <property type="protein sequence ID" value="TPX73268.1"/>
    <property type="molecule type" value="Genomic_DNA"/>
</dbReference>
<dbReference type="InterPro" id="IPR038558">
    <property type="entry name" value="SAS-6_N_sf"/>
</dbReference>
<dbReference type="Pfam" id="PF16531">
    <property type="entry name" value="SAS-6_N"/>
    <property type="match status" value="1"/>
</dbReference>
<feature type="region of interest" description="Disordered" evidence="7">
    <location>
        <begin position="624"/>
        <end position="646"/>
    </location>
</feature>
<evidence type="ECO:0000256" key="7">
    <source>
        <dbReference type="SAM" id="MobiDB-lite"/>
    </source>
</evidence>
<dbReference type="PANTHER" id="PTHR44281">
    <property type="entry name" value="SPINDLE ASSEMBLY ABNORMAL PROTEIN 6 HOMOLOG"/>
    <property type="match status" value="1"/>
</dbReference>
<keyword evidence="5" id="KW-0131">Cell cycle</keyword>
<dbReference type="AlphaFoldDB" id="A0A507FDB4"/>
<keyword evidence="3 6" id="KW-0175">Coiled coil</keyword>
<feature type="domain" description="Spindle assembly abnormal protein 6 N-terminal" evidence="8">
    <location>
        <begin position="13"/>
        <end position="140"/>
    </location>
</feature>
<comment type="caution">
    <text evidence="9">The sequence shown here is derived from an EMBL/GenBank/DDBJ whole genome shotgun (WGS) entry which is preliminary data.</text>
</comment>
<evidence type="ECO:0000256" key="4">
    <source>
        <dbReference type="ARBA" id="ARBA00023212"/>
    </source>
</evidence>
<dbReference type="Gene3D" id="2.170.210.20">
    <property type="entry name" value="Spindle assembly abnormal protein 6, N-terminal domain"/>
    <property type="match status" value="1"/>
</dbReference>
<comment type="subcellular location">
    <subcellularLocation>
        <location evidence="1">Cytoplasm</location>
        <location evidence="1">Cytoskeleton</location>
        <location evidence="1">Microtubule organizing center</location>
        <location evidence="1">Centrosome</location>
    </subcellularLocation>
</comment>
<keyword evidence="2" id="KW-0963">Cytoplasm</keyword>
<dbReference type="Proteomes" id="UP000320333">
    <property type="component" value="Unassembled WGS sequence"/>
</dbReference>
<dbReference type="STRING" id="246404.A0A507FDB4"/>
<feature type="coiled-coil region" evidence="6">
    <location>
        <begin position="348"/>
        <end position="382"/>
    </location>
</feature>
<dbReference type="PANTHER" id="PTHR44281:SF2">
    <property type="entry name" value="SPINDLE ASSEMBLY ABNORMAL PROTEIN 6 HOMOLOG"/>
    <property type="match status" value="1"/>
</dbReference>
<protein>
    <recommendedName>
        <fullName evidence="8">Spindle assembly abnormal protein 6 N-terminal domain-containing protein</fullName>
    </recommendedName>
</protein>
<dbReference type="InterPro" id="IPR032396">
    <property type="entry name" value="SAS-6_N"/>
</dbReference>
<sequence length="646" mass="70701">MVNVNNASTSTILFSEEVPLDVKRNGAEVVRMAVNTLVRVDVDAKGGAVLEVQLTSNLDPFFLFSLTLARDDFDALRETQSLLVGFDAFGGKLVELLEECLACSDTRFVAHLHVGAGSVSKLSIVETNSFKHIVHLSLDFVAGNDTAVKNHLAGLVKGLKHELASTRDSFSATDASLTTQLSAANSMNASLKSELDALKILHAEQASRLELQYTHKLTKEKDDSQRSKDTLRSSMENERRDLERSYESKIRSLNHEISILQSSNATLQSRVQNQDTSITALQERVTQLDSDISNTRHERDNALNDHKLLFQRHGDSEKTILLLRERVQVLENILREREDVLRLVETENGSLKDSKAKIEESLEAYKAQHSGLEEAFKTATDEINKGNEIIRKIQADLKAAKAKTKLKNVVTLQQEKLLDERASLIEMHEKEIAALRESEQKHSSELISSRAKVEELGKLVDEGKKIIAENAHVIEWLHKQLNEEALNKPGFSGGGAMRIDFDRYGSTTSPSNAINYSKDLNQAVSHPSNVKTATQSNAPIGSGYTSRNPAANATISRQRLLSSSPTRSMAANLYTRRGPSPIRDMSSLNTMAATGGGAGGMAGGAPKPVNATLAAAASTLLKENHQGGYGSGTGNRGYTAKKSNYF</sequence>
<feature type="region of interest" description="Disordered" evidence="7">
    <location>
        <begin position="529"/>
        <end position="591"/>
    </location>
</feature>
<feature type="compositionally biased region" description="Polar residues" evidence="7">
    <location>
        <begin position="529"/>
        <end position="569"/>
    </location>
</feature>